<dbReference type="EMBL" id="JN033543">
    <property type="protein sequence ID" value="AEZ53958.1"/>
    <property type="molecule type" value="Genomic_DNA"/>
</dbReference>
<accession>H6D582</accession>
<dbReference type="Pfam" id="PF00067">
    <property type="entry name" value="p450"/>
    <property type="match status" value="1"/>
</dbReference>
<dbReference type="AlphaFoldDB" id="H6D582"/>
<dbReference type="Gene3D" id="1.10.630.10">
    <property type="entry name" value="Cytochrome P450"/>
    <property type="match status" value="1"/>
</dbReference>
<evidence type="ECO:0000313" key="10">
    <source>
        <dbReference type="Proteomes" id="UP000031523"/>
    </source>
</evidence>
<keyword evidence="4 7" id="KW-0560">Oxidoreductase</keyword>
<evidence type="ECO:0000256" key="7">
    <source>
        <dbReference type="RuleBase" id="RU000461"/>
    </source>
</evidence>
<reference evidence="8" key="1">
    <citation type="journal article" date="2012" name="Appl. Environ. Microbiol.">
        <title>Cloning and Characterization of the Polyether Salinomycin Biosynthesis Gene Cluster of Streptomyces albus XM211.</title>
        <authorList>
            <person name="Jiang C."/>
            <person name="Wang H."/>
            <person name="Kang Q."/>
            <person name="Liu J."/>
            <person name="Bai L."/>
        </authorList>
    </citation>
    <scope>NUCLEOTIDE SEQUENCE</scope>
    <source>
        <strain evidence="8">XM211</strain>
    </source>
</reference>
<dbReference type="InterPro" id="IPR002397">
    <property type="entry name" value="Cyt_P450_B"/>
</dbReference>
<dbReference type="PRINTS" id="PR00385">
    <property type="entry name" value="P450"/>
</dbReference>
<keyword evidence="2 7" id="KW-0349">Heme</keyword>
<evidence type="ECO:0000256" key="5">
    <source>
        <dbReference type="ARBA" id="ARBA00023004"/>
    </source>
</evidence>
<dbReference type="PANTHER" id="PTHR46696:SF1">
    <property type="entry name" value="CYTOCHROME P450 YJIB-RELATED"/>
    <property type="match status" value="1"/>
</dbReference>
<comment type="similarity">
    <text evidence="1 7">Belongs to the cytochrome P450 family.</text>
</comment>
<keyword evidence="6 7" id="KW-0503">Monooxygenase</keyword>
<dbReference type="Proteomes" id="UP000031523">
    <property type="component" value="Chromosome"/>
</dbReference>
<evidence type="ECO:0000256" key="2">
    <source>
        <dbReference type="ARBA" id="ARBA00022617"/>
    </source>
</evidence>
<name>H6D582_STRA4</name>
<evidence type="ECO:0000313" key="8">
    <source>
        <dbReference type="EMBL" id="AEZ53958.1"/>
    </source>
</evidence>
<accession>A0A0B5EF64</accession>
<evidence type="ECO:0000256" key="4">
    <source>
        <dbReference type="ARBA" id="ARBA00023002"/>
    </source>
</evidence>
<dbReference type="KEGG" id="sals:SLNWT_0267"/>
<dbReference type="InterPro" id="IPR017972">
    <property type="entry name" value="Cyt_P450_CS"/>
</dbReference>
<protein>
    <submittedName>
        <fullName evidence="8 9">Cytochrome P450</fullName>
    </submittedName>
</protein>
<sequence length="407" mass="45474">MPASKSSCPVAHGPVRDFPFTPVDGLVIEPVLAELRREEPISRIRLPYGGEAWLATRYQDVRNALADPRLSRAAVVNADVPRRQEMQVGPEGIMYMDPPDHSRLRRLLTKAFTRRRVEMLRPRVAEIAAELAGDLAAQGSGGDLVSTFSWPLPTRVICELLGVPYEDREIFSRGADALMQGDTLPHAEFTSRINELCLYLAKLIAQRRAQPTEDMLTALIQARDEDDRLSEQELISISVVLLAGGHETTANQITNFLYTLLRHPGQLALLREKPELMPQAVDELMRYIPLGTGHHAAMIATEDLEIGGQRIAEGESVYVHIHSANRDGEFFENPDELDLGREDNHHMGFGHGVHFCVGAQLARMELAVAVESVLDRFPTLELDIEDEAIRWRSSLLVRGPLALPVRW</sequence>
<dbReference type="PROSITE" id="PS00086">
    <property type="entry name" value="CYTOCHROME_P450"/>
    <property type="match status" value="1"/>
</dbReference>
<dbReference type="PANTHER" id="PTHR46696">
    <property type="entry name" value="P450, PUTATIVE (EUROFUNG)-RELATED"/>
    <property type="match status" value="1"/>
</dbReference>
<dbReference type="SUPFAM" id="SSF48264">
    <property type="entry name" value="Cytochrome P450"/>
    <property type="match status" value="1"/>
</dbReference>
<keyword evidence="5 7" id="KW-0408">Iron</keyword>
<proteinExistence type="inferred from homology"/>
<dbReference type="GO" id="GO:0005506">
    <property type="term" value="F:iron ion binding"/>
    <property type="evidence" value="ECO:0007669"/>
    <property type="project" value="InterPro"/>
</dbReference>
<reference evidence="9 10" key="2">
    <citation type="submission" date="2015-01" db="EMBL/GenBank/DDBJ databases">
        <title>Enhanced salinomycin production by adjusting the supply of polyketide extender units in Streptomyce albus DSM 41398.</title>
        <authorList>
            <person name="Lu C."/>
        </authorList>
    </citation>
    <scope>NUCLEOTIDE SEQUENCE [LARGE SCALE GENOMIC DNA]</scope>
    <source>
        <strain evidence="10">ATCC 21838 / DSM 41398 / FERM P-419 / JCM 4703 / NBRC 107858</strain>
        <strain evidence="9">DSM 41398</strain>
    </source>
</reference>
<dbReference type="FunFam" id="1.10.630.10:FF:000018">
    <property type="entry name" value="Cytochrome P450 monooxygenase"/>
    <property type="match status" value="1"/>
</dbReference>
<keyword evidence="10" id="KW-1185">Reference proteome</keyword>
<keyword evidence="3 7" id="KW-0479">Metal-binding</keyword>
<dbReference type="SMR" id="H6D582"/>
<dbReference type="GO" id="GO:0004497">
    <property type="term" value="F:monooxygenase activity"/>
    <property type="evidence" value="ECO:0007669"/>
    <property type="project" value="UniProtKB-KW"/>
</dbReference>
<evidence type="ECO:0000256" key="6">
    <source>
        <dbReference type="ARBA" id="ARBA00023033"/>
    </source>
</evidence>
<dbReference type="PRINTS" id="PR00359">
    <property type="entry name" value="BP450"/>
</dbReference>
<dbReference type="GO" id="GO:0016705">
    <property type="term" value="F:oxidoreductase activity, acting on paired donors, with incorporation or reduction of molecular oxygen"/>
    <property type="evidence" value="ECO:0007669"/>
    <property type="project" value="InterPro"/>
</dbReference>
<dbReference type="EMBL" id="CP010519">
    <property type="protein sequence ID" value="AJE80643.1"/>
    <property type="molecule type" value="Genomic_DNA"/>
</dbReference>
<dbReference type="InterPro" id="IPR001128">
    <property type="entry name" value="Cyt_P450"/>
</dbReference>
<evidence type="ECO:0000256" key="1">
    <source>
        <dbReference type="ARBA" id="ARBA00010617"/>
    </source>
</evidence>
<evidence type="ECO:0000256" key="3">
    <source>
        <dbReference type="ARBA" id="ARBA00022723"/>
    </source>
</evidence>
<dbReference type="CDD" id="cd11031">
    <property type="entry name" value="Cyp158A-like"/>
    <property type="match status" value="1"/>
</dbReference>
<evidence type="ECO:0000313" key="9">
    <source>
        <dbReference type="EMBL" id="AJE80643.1"/>
    </source>
</evidence>
<organism evidence="8">
    <name type="scientific">Streptomyces albus (strain ATCC 21838 / DSM 41398 / FERM P-419 / JCM 4703 / NBRC 107858)</name>
    <dbReference type="NCBI Taxonomy" id="1081613"/>
    <lineage>
        <taxon>Bacteria</taxon>
        <taxon>Bacillati</taxon>
        <taxon>Actinomycetota</taxon>
        <taxon>Actinomycetes</taxon>
        <taxon>Kitasatosporales</taxon>
        <taxon>Streptomycetaceae</taxon>
        <taxon>Streptomyces</taxon>
    </lineage>
</organism>
<dbReference type="GO" id="GO:0020037">
    <property type="term" value="F:heme binding"/>
    <property type="evidence" value="ECO:0007669"/>
    <property type="project" value="InterPro"/>
</dbReference>
<dbReference type="InterPro" id="IPR036396">
    <property type="entry name" value="Cyt_P450_sf"/>
</dbReference>
<gene>
    <name evidence="8" type="primary">slnF</name>
    <name evidence="9" type="ORF">SLNWT_0267</name>
</gene>